<sequence length="89" mass="10207">MCTAFVIDDLDVASFEVPFPPDPSVEDFKPKENGEMPTKRNKFFIYRSYVNKMLKSRGIKLKGGGQKLTKKLWNAQLLESQGVNQQILR</sequence>
<name>A0A9N9CLX0_9GLOM</name>
<comment type="caution">
    <text evidence="1">The sequence shown here is derived from an EMBL/GenBank/DDBJ whole genome shotgun (WGS) entry which is preliminary data.</text>
</comment>
<reference evidence="1" key="1">
    <citation type="submission" date="2021-06" db="EMBL/GenBank/DDBJ databases">
        <authorList>
            <person name="Kallberg Y."/>
            <person name="Tangrot J."/>
            <person name="Rosling A."/>
        </authorList>
    </citation>
    <scope>NUCLEOTIDE SEQUENCE</scope>
    <source>
        <strain evidence="1">FL130A</strain>
    </source>
</reference>
<evidence type="ECO:0000313" key="2">
    <source>
        <dbReference type="Proteomes" id="UP000789508"/>
    </source>
</evidence>
<dbReference type="EMBL" id="CAJVPS010004516">
    <property type="protein sequence ID" value="CAG8604605.1"/>
    <property type="molecule type" value="Genomic_DNA"/>
</dbReference>
<gene>
    <name evidence="1" type="ORF">ALEPTO_LOCUS8293</name>
</gene>
<protein>
    <submittedName>
        <fullName evidence="1">9430_t:CDS:1</fullName>
    </submittedName>
</protein>
<organism evidence="1 2">
    <name type="scientific">Ambispora leptoticha</name>
    <dbReference type="NCBI Taxonomy" id="144679"/>
    <lineage>
        <taxon>Eukaryota</taxon>
        <taxon>Fungi</taxon>
        <taxon>Fungi incertae sedis</taxon>
        <taxon>Mucoromycota</taxon>
        <taxon>Glomeromycotina</taxon>
        <taxon>Glomeromycetes</taxon>
        <taxon>Archaeosporales</taxon>
        <taxon>Ambisporaceae</taxon>
        <taxon>Ambispora</taxon>
    </lineage>
</organism>
<keyword evidence="2" id="KW-1185">Reference proteome</keyword>
<dbReference type="AlphaFoldDB" id="A0A9N9CLX0"/>
<proteinExistence type="predicted"/>
<evidence type="ECO:0000313" key="1">
    <source>
        <dbReference type="EMBL" id="CAG8604605.1"/>
    </source>
</evidence>
<dbReference type="Proteomes" id="UP000789508">
    <property type="component" value="Unassembled WGS sequence"/>
</dbReference>
<accession>A0A9N9CLX0</accession>